<evidence type="ECO:0000313" key="5">
    <source>
        <dbReference type="Proteomes" id="UP001161247"/>
    </source>
</evidence>
<dbReference type="GO" id="GO:0031124">
    <property type="term" value="P:mRNA 3'-end processing"/>
    <property type="evidence" value="ECO:0007669"/>
    <property type="project" value="InterPro"/>
</dbReference>
<dbReference type="PANTHER" id="PTHR47866:SF2">
    <property type="entry name" value="HYDROXYPROLINE-RICH GLYCOPROTEIN FAMILY PROTEIN"/>
    <property type="match status" value="1"/>
</dbReference>
<organism evidence="4 5">
    <name type="scientific">Oldenlandia corymbosa var. corymbosa</name>
    <dbReference type="NCBI Taxonomy" id="529605"/>
    <lineage>
        <taxon>Eukaryota</taxon>
        <taxon>Viridiplantae</taxon>
        <taxon>Streptophyta</taxon>
        <taxon>Embryophyta</taxon>
        <taxon>Tracheophyta</taxon>
        <taxon>Spermatophyta</taxon>
        <taxon>Magnoliopsida</taxon>
        <taxon>eudicotyledons</taxon>
        <taxon>Gunneridae</taxon>
        <taxon>Pentapetalae</taxon>
        <taxon>asterids</taxon>
        <taxon>lamiids</taxon>
        <taxon>Gentianales</taxon>
        <taxon>Rubiaceae</taxon>
        <taxon>Rubioideae</taxon>
        <taxon>Spermacoceae</taxon>
        <taxon>Hedyotis-Oldenlandia complex</taxon>
        <taxon>Oldenlandia</taxon>
    </lineage>
</organism>
<dbReference type="Gene3D" id="1.10.20.70">
    <property type="entry name" value="Transcription termination and cleavage factor, C-terminal domain"/>
    <property type="match status" value="1"/>
</dbReference>
<evidence type="ECO:0000259" key="2">
    <source>
        <dbReference type="Pfam" id="PF14304"/>
    </source>
</evidence>
<sequence>MAGKQIHGDDMSSEAVAGMSKTQLYDIMCQVKQLIGQNQQQARQILIHNPALTKGLFQAQIMLGMVRPQTAPNVQPVPLQNLQQSASSKLPSNIQAASPLPGQISVPEQTRKQLQNQAGSGVSSTSGLPSHIQSPSYPSHLQSKGHIANQQSMPLPQVAQLPNVPPLSHHATSQPPSILQTPMPTASNPLQSSHMPLQPPPPSHLRPPMSGFSHQVPNQIGVTAGFQHSGAPPLHHSQPIYHSGAKPSPGPGPSFQNQHPHSMQPPLQPPYQVGGPRLGPEYNQPDRGSPWLPGLQETGGGGLLPGPPQFTGQMAPGSQSARPPLSREMENALVQQVMSLTPEQINQLPPEQRTQVLQLQQMLRQ</sequence>
<feature type="compositionally biased region" description="Polar residues" evidence="1">
    <location>
        <begin position="170"/>
        <end position="188"/>
    </location>
</feature>
<dbReference type="EMBL" id="OX459124">
    <property type="protein sequence ID" value="CAI9113568.1"/>
    <property type="molecule type" value="Genomic_DNA"/>
</dbReference>
<feature type="compositionally biased region" description="Polar residues" evidence="1">
    <location>
        <begin position="212"/>
        <end position="221"/>
    </location>
</feature>
<dbReference type="AlphaFoldDB" id="A0AAV1E3R2"/>
<dbReference type="Pfam" id="PF14327">
    <property type="entry name" value="CSTF2_hinge"/>
    <property type="match status" value="1"/>
</dbReference>
<feature type="region of interest" description="Disordered" evidence="1">
    <location>
        <begin position="112"/>
        <end position="327"/>
    </location>
</feature>
<reference evidence="4" key="1">
    <citation type="submission" date="2023-03" db="EMBL/GenBank/DDBJ databases">
        <authorList>
            <person name="Julca I."/>
        </authorList>
    </citation>
    <scope>NUCLEOTIDE SEQUENCE</scope>
</reference>
<feature type="domain" description="Cleavage stimulation factor subunit 2 hinge" evidence="3">
    <location>
        <begin position="10"/>
        <end position="74"/>
    </location>
</feature>
<feature type="compositionally biased region" description="Polar residues" evidence="1">
    <location>
        <begin position="112"/>
        <end position="154"/>
    </location>
</feature>
<evidence type="ECO:0000313" key="4">
    <source>
        <dbReference type="EMBL" id="CAI9113568.1"/>
    </source>
</evidence>
<evidence type="ECO:0000256" key="1">
    <source>
        <dbReference type="SAM" id="MobiDB-lite"/>
    </source>
</evidence>
<dbReference type="Pfam" id="PF14304">
    <property type="entry name" value="CSTF_C"/>
    <property type="match status" value="1"/>
</dbReference>
<name>A0AAV1E3R2_OLDCO</name>
<dbReference type="InterPro" id="IPR026896">
    <property type="entry name" value="CSTF_C"/>
</dbReference>
<gene>
    <name evidence="4" type="ORF">OLC1_LOCUS20548</name>
</gene>
<dbReference type="InterPro" id="IPR025742">
    <property type="entry name" value="CSTF2_hinge"/>
</dbReference>
<protein>
    <submittedName>
        <fullName evidence="4">OLC1v1014194C1</fullName>
    </submittedName>
</protein>
<evidence type="ECO:0000259" key="3">
    <source>
        <dbReference type="Pfam" id="PF14327"/>
    </source>
</evidence>
<keyword evidence="5" id="KW-1185">Reference proteome</keyword>
<proteinExistence type="predicted"/>
<dbReference type="InterPro" id="IPR038192">
    <property type="entry name" value="CSTF_C_sf"/>
</dbReference>
<dbReference type="Proteomes" id="UP001161247">
    <property type="component" value="Chromosome 7"/>
</dbReference>
<accession>A0AAV1E3R2</accession>
<feature type="domain" description="Transcription termination and cleavage factor C-terminal" evidence="2">
    <location>
        <begin position="331"/>
        <end position="365"/>
    </location>
</feature>
<dbReference type="PANTHER" id="PTHR47866">
    <property type="entry name" value="HYDROXYPROLINE-RICH GLYCOPROTEIN FAMILY PROTEIN"/>
    <property type="match status" value="1"/>
</dbReference>